<dbReference type="EMBL" id="JANSHE010007724">
    <property type="protein sequence ID" value="KAJ2957009.1"/>
    <property type="molecule type" value="Genomic_DNA"/>
</dbReference>
<proteinExistence type="predicted"/>
<reference evidence="1" key="1">
    <citation type="submission" date="2022-08" db="EMBL/GenBank/DDBJ databases">
        <title>Genome Sequence of Pycnoporus sanguineus.</title>
        <authorList>
            <person name="Buettner E."/>
        </authorList>
    </citation>
    <scope>NUCLEOTIDE SEQUENCE</scope>
    <source>
        <strain evidence="1">CG-C14</strain>
    </source>
</reference>
<evidence type="ECO:0000313" key="2">
    <source>
        <dbReference type="Proteomes" id="UP001144978"/>
    </source>
</evidence>
<keyword evidence="2" id="KW-1185">Reference proteome</keyword>
<organism evidence="1 2">
    <name type="scientific">Trametes sanguinea</name>
    <dbReference type="NCBI Taxonomy" id="158606"/>
    <lineage>
        <taxon>Eukaryota</taxon>
        <taxon>Fungi</taxon>
        <taxon>Dikarya</taxon>
        <taxon>Basidiomycota</taxon>
        <taxon>Agaricomycotina</taxon>
        <taxon>Agaricomycetes</taxon>
        <taxon>Polyporales</taxon>
        <taxon>Polyporaceae</taxon>
        <taxon>Trametes</taxon>
    </lineage>
</organism>
<protein>
    <submittedName>
        <fullName evidence="1">Uncharacterized protein</fullName>
    </submittedName>
</protein>
<name>A0ACC1MC54_9APHY</name>
<accession>A0ACC1MC54</accession>
<evidence type="ECO:0000313" key="1">
    <source>
        <dbReference type="EMBL" id="KAJ2957009.1"/>
    </source>
</evidence>
<sequence length="268" mass="29903">MAAGVDAIEVRVDLLRSPKDFDKLGPYIPSTNYVTEQITALRHKTSLPLIFTVRTTSQGGQFPDHAEKEAFELFVTAVRLGVEYIDVEISWSEKNIQDLIARKGHSQIIASWHDWSGNMHWDGKPVEAKYRTAHDFGDIVKLVGKANGLEDNFALHNFVLRMQAAPDAKPIIAINMGVEGRAAHMSGPVARQEYTYAPGSERIGMKGARREGREGTVMDRKWGEVVVVCGRWNEDERGLTSSSLNEKKVSRSHRGRDGWSTLSREATA</sequence>
<comment type="caution">
    <text evidence="1">The sequence shown here is derived from an EMBL/GenBank/DDBJ whole genome shotgun (WGS) entry which is preliminary data.</text>
</comment>
<dbReference type="Proteomes" id="UP001144978">
    <property type="component" value="Unassembled WGS sequence"/>
</dbReference>
<gene>
    <name evidence="1" type="ORF">NUW54_g14631</name>
</gene>